<reference evidence="2 3" key="2">
    <citation type="submission" date="2018-11" db="EMBL/GenBank/DDBJ databases">
        <authorList>
            <consortium name="Pathogen Informatics"/>
        </authorList>
    </citation>
    <scope>NUCLEOTIDE SEQUENCE [LARGE SCALE GENOMIC DNA]</scope>
</reference>
<gene>
    <name evidence="2" type="ORF">NBR_LOCUS14314</name>
</gene>
<dbReference type="OMA" id="IIREYWA"/>
<name>A0A0N4YCN4_NIPBR</name>
<keyword evidence="3" id="KW-1185">Reference proteome</keyword>
<reference evidence="4" key="1">
    <citation type="submission" date="2017-02" db="UniProtKB">
        <authorList>
            <consortium name="WormBaseParasite"/>
        </authorList>
    </citation>
    <scope>IDENTIFICATION</scope>
</reference>
<dbReference type="EMBL" id="UYSL01021310">
    <property type="protein sequence ID" value="VDL77903.1"/>
    <property type="molecule type" value="Genomic_DNA"/>
</dbReference>
<accession>A0A0N4YCN4</accession>
<evidence type="ECO:0000313" key="3">
    <source>
        <dbReference type="Proteomes" id="UP000271162"/>
    </source>
</evidence>
<evidence type="ECO:0000313" key="4">
    <source>
        <dbReference type="WBParaSite" id="NBR_0001431301-mRNA-1"/>
    </source>
</evidence>
<feature type="compositionally biased region" description="Low complexity" evidence="1">
    <location>
        <begin position="162"/>
        <end position="176"/>
    </location>
</feature>
<evidence type="ECO:0000313" key="2">
    <source>
        <dbReference type="EMBL" id="VDL77903.1"/>
    </source>
</evidence>
<dbReference type="STRING" id="27835.A0A0N4YCN4"/>
<organism evidence="4">
    <name type="scientific">Nippostrongylus brasiliensis</name>
    <name type="common">Rat hookworm</name>
    <dbReference type="NCBI Taxonomy" id="27835"/>
    <lineage>
        <taxon>Eukaryota</taxon>
        <taxon>Metazoa</taxon>
        <taxon>Ecdysozoa</taxon>
        <taxon>Nematoda</taxon>
        <taxon>Chromadorea</taxon>
        <taxon>Rhabditida</taxon>
        <taxon>Rhabditina</taxon>
        <taxon>Rhabditomorpha</taxon>
        <taxon>Strongyloidea</taxon>
        <taxon>Heligmosomidae</taxon>
        <taxon>Nippostrongylus</taxon>
    </lineage>
</organism>
<dbReference type="WBParaSite" id="NBR_0001431301-mRNA-1">
    <property type="protein sequence ID" value="NBR_0001431301-mRNA-1"/>
    <property type="gene ID" value="NBR_0001431301"/>
</dbReference>
<dbReference type="Proteomes" id="UP000271162">
    <property type="component" value="Unassembled WGS sequence"/>
</dbReference>
<evidence type="ECO:0000256" key="1">
    <source>
        <dbReference type="SAM" id="MobiDB-lite"/>
    </source>
</evidence>
<sequence>MSRWLETPFMAKYRLRKSDSPAEDISNWQANLSHSAGADANLLVGVPSSSDMRAFNLLSARDAAGNSNAKFLRATKRFFKKIYSTATLPSKKPGSIPDADSHLHKSAPFFDARFQTPLLPDDSDFSRIDEFHNYTRTYIDTSYPDSGLDMDRSSTPDQSMGSMTVTSSDSRVTSSDSCREERCDDLFETLRREMHAMRARDAAILADLHRVESQIQSVKMARLGIYGSSPQPVQSLPI</sequence>
<dbReference type="AlphaFoldDB" id="A0A0N4YCN4"/>
<proteinExistence type="predicted"/>
<feature type="region of interest" description="Disordered" evidence="1">
    <location>
        <begin position="145"/>
        <end position="176"/>
    </location>
</feature>
<protein>
    <submittedName>
        <fullName evidence="2 4">Uncharacterized protein</fullName>
    </submittedName>
</protein>